<reference evidence="5 6" key="1">
    <citation type="journal article" date="2012" name="BMC Genomics">
        <title>Sequencing the genome of Marssonina brunnea reveals fungus-poplar co-evolution.</title>
        <authorList>
            <person name="Zhu S."/>
            <person name="Cao Y.-Z."/>
            <person name="Jiang C."/>
            <person name="Tan B.-Y."/>
            <person name="Wang Z."/>
            <person name="Feng S."/>
            <person name="Zhang L."/>
            <person name="Su X.-H."/>
            <person name="Brejova B."/>
            <person name="Vinar T."/>
            <person name="Xu M."/>
            <person name="Wang M.-X."/>
            <person name="Zhang S.-G."/>
            <person name="Huang M.-R."/>
            <person name="Wu R."/>
            <person name="Zhou Y."/>
        </authorList>
    </citation>
    <scope>NUCLEOTIDE SEQUENCE [LARGE SCALE GENOMIC DNA]</scope>
    <source>
        <strain evidence="5 6">MB_m1</strain>
    </source>
</reference>
<dbReference type="AlphaFoldDB" id="K1X7C7"/>
<dbReference type="HOGENOM" id="CLU_571164_0_0_1"/>
<sequence>MGPFTVFATPLNIRGNNRMWICRKKLPNSKELNTTASGEYEKNDHDVPAELWGKHYDIHEPFVELDLANPLAEGMCTPEWDRVPCTFVLKEFEDGQRDECEVYLQLRELQDKCIPKFFGETSWKDYTDPDETTTHQAMLLEYLAGYYTLAERFTLDKSIHQGFIDALESIGEAGICHGDVAARNLMYQPDTKEVRVIDFELSKKNRETDILRSEKWGTELLTMTSQNLLEFECCWEESVEDFLLGILRESAPTKMGGVILYYQNNPQSQCILWLFEELADSYNLGYIAFLHMRHPKYEEDSTEFVESNPQGCSPKILGAGGDPICPYWGGLFEETSYILGTYDTSHKFVSADGVRNDRLCKFACTSLLPIRKQQLLGLVQSEQIPEDSHEDLFSHVQFKKYLLFMESELGEREWFNGERVGQSDFVMIWPMETVAASRDVDLEREYPTLFAWRKRVQERPAWKRAVERRNGRDVIQLN</sequence>
<comment type="catalytic activity">
    <reaction evidence="3">
        <text>L-seryl-[protein] + ATP = O-phospho-L-seryl-[protein] + ADP + H(+)</text>
        <dbReference type="Rhea" id="RHEA:17989"/>
        <dbReference type="Rhea" id="RHEA-COMP:9863"/>
        <dbReference type="Rhea" id="RHEA-COMP:11604"/>
        <dbReference type="ChEBI" id="CHEBI:15378"/>
        <dbReference type="ChEBI" id="CHEBI:29999"/>
        <dbReference type="ChEBI" id="CHEBI:30616"/>
        <dbReference type="ChEBI" id="CHEBI:83421"/>
        <dbReference type="ChEBI" id="CHEBI:456216"/>
        <dbReference type="EC" id="2.7.11.1"/>
    </reaction>
</comment>
<feature type="domain" description="GST C-terminal" evidence="4">
    <location>
        <begin position="349"/>
        <end position="474"/>
    </location>
</feature>
<dbReference type="SUPFAM" id="SSF47616">
    <property type="entry name" value="GST C-terminal domain-like"/>
    <property type="match status" value="1"/>
</dbReference>
<dbReference type="STRING" id="1072389.K1X7C7"/>
<dbReference type="Gene3D" id="1.20.1050.130">
    <property type="match status" value="1"/>
</dbReference>
<evidence type="ECO:0000313" key="5">
    <source>
        <dbReference type="EMBL" id="EKD21006.1"/>
    </source>
</evidence>
<dbReference type="PROSITE" id="PS00109">
    <property type="entry name" value="PROTEIN_KINASE_TYR"/>
    <property type="match status" value="1"/>
</dbReference>
<dbReference type="InterPro" id="IPR004046">
    <property type="entry name" value="GST_C"/>
</dbReference>
<dbReference type="InterPro" id="IPR011009">
    <property type="entry name" value="Kinase-like_dom_sf"/>
</dbReference>
<evidence type="ECO:0000256" key="2">
    <source>
        <dbReference type="ARBA" id="ARBA00047899"/>
    </source>
</evidence>
<dbReference type="PANTHER" id="PTHR44051">
    <property type="entry name" value="GLUTATHIONE S-TRANSFERASE-RELATED"/>
    <property type="match status" value="1"/>
</dbReference>
<evidence type="ECO:0000313" key="6">
    <source>
        <dbReference type="Proteomes" id="UP000006753"/>
    </source>
</evidence>
<dbReference type="GO" id="GO:0004674">
    <property type="term" value="F:protein serine/threonine kinase activity"/>
    <property type="evidence" value="ECO:0007669"/>
    <property type="project" value="UniProtKB-EC"/>
</dbReference>
<keyword evidence="5" id="KW-0808">Transferase</keyword>
<dbReference type="InterPro" id="IPR010987">
    <property type="entry name" value="Glutathione-S-Trfase_C-like"/>
</dbReference>
<dbReference type="KEGG" id="mbe:MBM_00119"/>
<dbReference type="Pfam" id="PF14497">
    <property type="entry name" value="GST_C_3"/>
    <property type="match status" value="1"/>
</dbReference>
<dbReference type="EC" id="2.7.11.1" evidence="1"/>
<comment type="catalytic activity">
    <reaction evidence="2">
        <text>L-threonyl-[protein] + ATP = O-phospho-L-threonyl-[protein] + ADP + H(+)</text>
        <dbReference type="Rhea" id="RHEA:46608"/>
        <dbReference type="Rhea" id="RHEA-COMP:11060"/>
        <dbReference type="Rhea" id="RHEA-COMP:11605"/>
        <dbReference type="ChEBI" id="CHEBI:15378"/>
        <dbReference type="ChEBI" id="CHEBI:30013"/>
        <dbReference type="ChEBI" id="CHEBI:30616"/>
        <dbReference type="ChEBI" id="CHEBI:61977"/>
        <dbReference type="ChEBI" id="CHEBI:456216"/>
        <dbReference type="EC" id="2.7.11.1"/>
    </reaction>
</comment>
<dbReference type="EMBL" id="JH921428">
    <property type="protein sequence ID" value="EKD21006.1"/>
    <property type="molecule type" value="Genomic_DNA"/>
</dbReference>
<evidence type="ECO:0000259" key="4">
    <source>
        <dbReference type="PROSITE" id="PS50405"/>
    </source>
</evidence>
<dbReference type="Proteomes" id="UP000006753">
    <property type="component" value="Unassembled WGS sequence"/>
</dbReference>
<evidence type="ECO:0000256" key="3">
    <source>
        <dbReference type="ARBA" id="ARBA00048679"/>
    </source>
</evidence>
<dbReference type="Gene3D" id="1.10.510.10">
    <property type="entry name" value="Transferase(Phosphotransferase) domain 1"/>
    <property type="match status" value="1"/>
</dbReference>
<dbReference type="InParanoid" id="K1X7C7"/>
<gene>
    <name evidence="5" type="ORF">MBM_00119</name>
</gene>
<dbReference type="PANTHER" id="PTHR44051:SF9">
    <property type="entry name" value="GLUTATHIONE S-TRANSFERASE 1"/>
    <property type="match status" value="1"/>
</dbReference>
<proteinExistence type="predicted"/>
<protein>
    <recommendedName>
        <fullName evidence="1">non-specific serine/threonine protein kinase</fullName>
        <ecNumber evidence="1">2.7.11.1</ecNumber>
    </recommendedName>
</protein>
<dbReference type="OrthoDB" id="2309723at2759"/>
<keyword evidence="6" id="KW-1185">Reference proteome</keyword>
<dbReference type="InterPro" id="IPR036282">
    <property type="entry name" value="Glutathione-S-Trfase_C_sf"/>
</dbReference>
<dbReference type="SUPFAM" id="SSF56112">
    <property type="entry name" value="Protein kinase-like (PK-like)"/>
    <property type="match status" value="1"/>
</dbReference>
<accession>K1X7C7</accession>
<dbReference type="PROSITE" id="PS50405">
    <property type="entry name" value="GST_CTER"/>
    <property type="match status" value="1"/>
</dbReference>
<dbReference type="GeneID" id="18756054"/>
<evidence type="ECO:0000256" key="1">
    <source>
        <dbReference type="ARBA" id="ARBA00012513"/>
    </source>
</evidence>
<organism evidence="5 6">
    <name type="scientific">Marssonina brunnea f. sp. multigermtubi (strain MB_m1)</name>
    <name type="common">Marssonina leaf spot fungus</name>
    <dbReference type="NCBI Taxonomy" id="1072389"/>
    <lineage>
        <taxon>Eukaryota</taxon>
        <taxon>Fungi</taxon>
        <taxon>Dikarya</taxon>
        <taxon>Ascomycota</taxon>
        <taxon>Pezizomycotina</taxon>
        <taxon>Leotiomycetes</taxon>
        <taxon>Helotiales</taxon>
        <taxon>Drepanopezizaceae</taxon>
        <taxon>Drepanopeziza</taxon>
    </lineage>
</organism>
<dbReference type="InterPro" id="IPR008266">
    <property type="entry name" value="Tyr_kinase_AS"/>
</dbReference>
<name>K1X7C7_MARBU</name>